<dbReference type="EMBL" id="AVOT02049720">
    <property type="protein sequence ID" value="MBW0544872.1"/>
    <property type="molecule type" value="Genomic_DNA"/>
</dbReference>
<dbReference type="InterPro" id="IPR036397">
    <property type="entry name" value="RNaseH_sf"/>
</dbReference>
<evidence type="ECO:0000259" key="2">
    <source>
        <dbReference type="PROSITE" id="PS50994"/>
    </source>
</evidence>
<dbReference type="PANTHER" id="PTHR37984:SF5">
    <property type="entry name" value="PROTEIN NYNRIN-LIKE"/>
    <property type="match status" value="1"/>
</dbReference>
<dbReference type="SUPFAM" id="SSF53098">
    <property type="entry name" value="Ribonuclease H-like"/>
    <property type="match status" value="1"/>
</dbReference>
<dbReference type="Proteomes" id="UP000765509">
    <property type="component" value="Unassembled WGS sequence"/>
</dbReference>
<sequence>MQEPCNPWEVVHMDWVTSLPPGGEKFCYEFLVIVDRYKKTEIILPFHKNDRSMDTALLILNRAISHTGVTKNIISDRDPKLTSDLWSNLHNPLGTKLSFSTAYHPQTDVLAEIMINTFVEIIRRFFSYELELRDSYYLKHYQCTHIPSLEPAYKTTVHASTGNTPAISKKY</sequence>
<dbReference type="GO" id="GO:0005634">
    <property type="term" value="C:nucleus"/>
    <property type="evidence" value="ECO:0007669"/>
    <property type="project" value="UniProtKB-ARBA"/>
</dbReference>
<evidence type="ECO:0000313" key="3">
    <source>
        <dbReference type="EMBL" id="MBW0544872.1"/>
    </source>
</evidence>
<dbReference type="Gene3D" id="3.30.420.10">
    <property type="entry name" value="Ribonuclease H-like superfamily/Ribonuclease H"/>
    <property type="match status" value="1"/>
</dbReference>
<feature type="domain" description="Integrase catalytic" evidence="2">
    <location>
        <begin position="3"/>
        <end position="171"/>
    </location>
</feature>
<proteinExistence type="predicted"/>
<dbReference type="GO" id="GO:0003723">
    <property type="term" value="F:RNA binding"/>
    <property type="evidence" value="ECO:0007669"/>
    <property type="project" value="UniProtKB-KW"/>
</dbReference>
<name>A0A9Q3IL34_9BASI</name>
<dbReference type="AlphaFoldDB" id="A0A9Q3IL34"/>
<evidence type="ECO:0000256" key="1">
    <source>
        <dbReference type="ARBA" id="ARBA00022884"/>
    </source>
</evidence>
<reference evidence="3" key="1">
    <citation type="submission" date="2021-03" db="EMBL/GenBank/DDBJ databases">
        <title>Draft genome sequence of rust myrtle Austropuccinia psidii MF-1, a brazilian biotype.</title>
        <authorList>
            <person name="Quecine M.C."/>
            <person name="Pachon D.M.R."/>
            <person name="Bonatelli M.L."/>
            <person name="Correr F.H."/>
            <person name="Franceschini L.M."/>
            <person name="Leite T.F."/>
            <person name="Margarido G.R.A."/>
            <person name="Almeida C.A."/>
            <person name="Ferrarezi J.A."/>
            <person name="Labate C.A."/>
        </authorList>
    </citation>
    <scope>NUCLEOTIDE SEQUENCE</scope>
    <source>
        <strain evidence="3">MF-1</strain>
    </source>
</reference>
<gene>
    <name evidence="3" type="ORF">O181_084587</name>
</gene>
<evidence type="ECO:0000313" key="4">
    <source>
        <dbReference type="Proteomes" id="UP000765509"/>
    </source>
</evidence>
<organism evidence="3 4">
    <name type="scientific">Austropuccinia psidii MF-1</name>
    <dbReference type="NCBI Taxonomy" id="1389203"/>
    <lineage>
        <taxon>Eukaryota</taxon>
        <taxon>Fungi</taxon>
        <taxon>Dikarya</taxon>
        <taxon>Basidiomycota</taxon>
        <taxon>Pucciniomycotina</taxon>
        <taxon>Pucciniomycetes</taxon>
        <taxon>Pucciniales</taxon>
        <taxon>Sphaerophragmiaceae</taxon>
        <taxon>Austropuccinia</taxon>
    </lineage>
</organism>
<keyword evidence="1" id="KW-0694">RNA-binding</keyword>
<dbReference type="OrthoDB" id="2273864at2759"/>
<dbReference type="PROSITE" id="PS50994">
    <property type="entry name" value="INTEGRASE"/>
    <property type="match status" value="1"/>
</dbReference>
<dbReference type="GO" id="GO:0015074">
    <property type="term" value="P:DNA integration"/>
    <property type="evidence" value="ECO:0007669"/>
    <property type="project" value="InterPro"/>
</dbReference>
<dbReference type="InterPro" id="IPR012337">
    <property type="entry name" value="RNaseH-like_sf"/>
</dbReference>
<dbReference type="PANTHER" id="PTHR37984">
    <property type="entry name" value="PROTEIN CBG26694"/>
    <property type="match status" value="1"/>
</dbReference>
<comment type="caution">
    <text evidence="3">The sequence shown here is derived from an EMBL/GenBank/DDBJ whole genome shotgun (WGS) entry which is preliminary data.</text>
</comment>
<protein>
    <recommendedName>
        <fullName evidence="2">Integrase catalytic domain-containing protein</fullName>
    </recommendedName>
</protein>
<keyword evidence="4" id="KW-1185">Reference proteome</keyword>
<dbReference type="Pfam" id="PF00665">
    <property type="entry name" value="rve"/>
    <property type="match status" value="1"/>
</dbReference>
<dbReference type="InterPro" id="IPR050951">
    <property type="entry name" value="Retrovirus_Pol_polyprotein"/>
</dbReference>
<dbReference type="InterPro" id="IPR001584">
    <property type="entry name" value="Integrase_cat-core"/>
</dbReference>
<accession>A0A9Q3IL34</accession>